<reference evidence="9 10" key="1">
    <citation type="submission" date="2015-05" db="EMBL/GenBank/DDBJ databases">
        <title>Complete genome sequence of Corynebacterium epidermidicanis DSM 45586, isolated from the skin of a dog suffering from pruritus.</title>
        <authorList>
            <person name="Ruckert C."/>
            <person name="Albersmeier A."/>
            <person name="Winkler A."/>
            <person name="Tauch A."/>
        </authorList>
    </citation>
    <scope>NUCLEOTIDE SEQUENCE [LARGE SCALE GENOMIC DNA]</scope>
    <source>
        <strain evidence="9 10">DSM 45586</strain>
    </source>
</reference>
<feature type="domain" description="RecX first three-helical" evidence="8">
    <location>
        <begin position="42"/>
        <end position="80"/>
    </location>
</feature>
<evidence type="ECO:0000256" key="2">
    <source>
        <dbReference type="ARBA" id="ARBA00009695"/>
    </source>
</evidence>
<evidence type="ECO:0000313" key="10">
    <source>
        <dbReference type="Proteomes" id="UP000035368"/>
    </source>
</evidence>
<dbReference type="InterPro" id="IPR053926">
    <property type="entry name" value="RecX_HTH_1st"/>
</dbReference>
<dbReference type="PATRIC" id="fig|1050174.4.peg.1508"/>
<evidence type="ECO:0000256" key="3">
    <source>
        <dbReference type="ARBA" id="ARBA00018111"/>
    </source>
</evidence>
<dbReference type="InterPro" id="IPR053924">
    <property type="entry name" value="RecX_HTH_2nd"/>
</dbReference>
<evidence type="ECO:0000259" key="8">
    <source>
        <dbReference type="Pfam" id="PF21982"/>
    </source>
</evidence>
<evidence type="ECO:0000313" key="9">
    <source>
        <dbReference type="EMBL" id="AKK03348.1"/>
    </source>
</evidence>
<dbReference type="Pfam" id="PF21982">
    <property type="entry name" value="RecX_HTH1"/>
    <property type="match status" value="1"/>
</dbReference>
<dbReference type="RefSeq" id="WP_047240398.1">
    <property type="nucleotide sequence ID" value="NZ_CP011541.1"/>
</dbReference>
<dbReference type="PANTHER" id="PTHR33602:SF1">
    <property type="entry name" value="REGULATORY PROTEIN RECX FAMILY PROTEIN"/>
    <property type="match status" value="1"/>
</dbReference>
<protein>
    <recommendedName>
        <fullName evidence="3 5">Regulatory protein RecX</fullName>
    </recommendedName>
</protein>
<organism evidence="9 10">
    <name type="scientific">Corynebacterium epidermidicanis</name>
    <dbReference type="NCBI Taxonomy" id="1050174"/>
    <lineage>
        <taxon>Bacteria</taxon>
        <taxon>Bacillati</taxon>
        <taxon>Actinomycetota</taxon>
        <taxon>Actinomycetes</taxon>
        <taxon>Mycobacteriales</taxon>
        <taxon>Corynebacteriaceae</taxon>
        <taxon>Corynebacterium</taxon>
    </lineage>
</organism>
<comment type="subcellular location">
    <subcellularLocation>
        <location evidence="1 5">Cytoplasm</location>
    </subcellularLocation>
</comment>
<dbReference type="Pfam" id="PF02631">
    <property type="entry name" value="RecX_HTH2"/>
    <property type="match status" value="1"/>
</dbReference>
<evidence type="ECO:0000256" key="5">
    <source>
        <dbReference type="HAMAP-Rule" id="MF_01114"/>
    </source>
</evidence>
<comment type="similarity">
    <text evidence="2 5">Belongs to the RecX family.</text>
</comment>
<dbReference type="Gene3D" id="1.10.10.10">
    <property type="entry name" value="Winged helix-like DNA-binding domain superfamily/Winged helix DNA-binding domain"/>
    <property type="match status" value="2"/>
</dbReference>
<keyword evidence="4 5" id="KW-0963">Cytoplasm</keyword>
<sequence>MTPSGDKAEKLAQLSEALANFSANGGEPLFDREFEANKATVRNRALRLLDVRSRSHAELRQRLIDAEFEAALVDSVIEDLDNAGLLNDAQFAIDWVRQRHQRRGKSRLALDNELRQKGVGDRERAQALAQISIDDERVKAIELAAKKARTIREAPVDYRQHERALAKIVGVLARRGYPQSMSLDIARNALEQRIAELTEDEQLAGTAANDETGPDTA</sequence>
<feature type="domain" description="RecX second three-helical" evidence="7">
    <location>
        <begin position="87"/>
        <end position="128"/>
    </location>
</feature>
<evidence type="ECO:0000259" key="7">
    <source>
        <dbReference type="Pfam" id="PF02631"/>
    </source>
</evidence>
<dbReference type="PANTHER" id="PTHR33602">
    <property type="entry name" value="REGULATORY PROTEIN RECX FAMILY PROTEIN"/>
    <property type="match status" value="1"/>
</dbReference>
<evidence type="ECO:0000256" key="4">
    <source>
        <dbReference type="ARBA" id="ARBA00022490"/>
    </source>
</evidence>
<dbReference type="InterPro" id="IPR036388">
    <property type="entry name" value="WH-like_DNA-bd_sf"/>
</dbReference>
<comment type="function">
    <text evidence="5">Modulates RecA activity.</text>
</comment>
<dbReference type="GO" id="GO:0005737">
    <property type="term" value="C:cytoplasm"/>
    <property type="evidence" value="ECO:0007669"/>
    <property type="project" value="UniProtKB-SubCell"/>
</dbReference>
<dbReference type="EMBL" id="CP011541">
    <property type="protein sequence ID" value="AKK03348.1"/>
    <property type="molecule type" value="Genomic_DNA"/>
</dbReference>
<gene>
    <name evidence="5" type="primary">recX</name>
    <name evidence="9" type="ORF">CEPID_07485</name>
</gene>
<dbReference type="STRING" id="1050174.CEPID_07485"/>
<feature type="region of interest" description="Disordered" evidence="6">
    <location>
        <begin position="198"/>
        <end position="217"/>
    </location>
</feature>
<evidence type="ECO:0000256" key="6">
    <source>
        <dbReference type="SAM" id="MobiDB-lite"/>
    </source>
</evidence>
<dbReference type="OrthoDB" id="5244465at2"/>
<dbReference type="AlphaFoldDB" id="A0A0G3GUZ0"/>
<keyword evidence="10" id="KW-1185">Reference proteome</keyword>
<name>A0A0G3GUZ0_9CORY</name>
<dbReference type="KEGG" id="cei:CEPID_07485"/>
<accession>A0A0G3GUZ0</accession>
<dbReference type="InterPro" id="IPR003783">
    <property type="entry name" value="Regulatory_RecX"/>
</dbReference>
<proteinExistence type="inferred from homology"/>
<dbReference type="HAMAP" id="MF_01114">
    <property type="entry name" value="RecX"/>
    <property type="match status" value="1"/>
</dbReference>
<dbReference type="Proteomes" id="UP000035368">
    <property type="component" value="Chromosome"/>
</dbReference>
<evidence type="ECO:0000256" key="1">
    <source>
        <dbReference type="ARBA" id="ARBA00004496"/>
    </source>
</evidence>
<dbReference type="GO" id="GO:0006282">
    <property type="term" value="P:regulation of DNA repair"/>
    <property type="evidence" value="ECO:0007669"/>
    <property type="project" value="UniProtKB-UniRule"/>
</dbReference>